<dbReference type="InterPro" id="IPR022065">
    <property type="entry name" value="Uncharacterised_TMEM59"/>
</dbReference>
<sequence length="559" mass="65777">MGYLLGSKNITYQLIHILFLIIFNSFFFQNYLIGCCQRGCRFFSIMEFIYHHDNVNITQKGCISSCSEAYNKTDEYEACTLGCKNQIPQARKHDQEDFFGDSSIHFLYPLMYVHNMYSNMIDKMYHGMSVSWSFYMQADDGKVVVVKSQPKFTLDLDDMDDEYNTANYFETNLEPLDRSATPVLKNSQMFYPRQSLDLAAQDDKHSSDWLSCVSKKTGLPRLFLSLLLLMCAIMMIWLCLTAAITAPEQRVKSEYQKLSINGDLEYLSQLETLGIKISYPQDKIEASPLPIKIKFYGYFMLEKHFQFNNKNSVNLLVKYFIIFKFIDTFLKYVFWEIVFGVLVCYRSLVAEISLNVHVLCIFNEFKRFASKNTQLCNNKSALDLEEPFKENCISITNFQDSVPDYVFQKILLLYNYCNAVYWLSMLLLYWYFVDITRFFPFPTMLLDKFEWWRKTSLNGCKNNLLCDFIVKKIFCLVHIYLYMTEYLLSSCSSLMAILNNLFAFNFVLKNIQYLTTLGSLFMPNIRKYMLVEGKKSFFVVINISFLMLIQLKIKDLYKY</sequence>
<feature type="transmembrane region" description="Helical" evidence="9">
    <location>
        <begin position="12"/>
        <end position="32"/>
    </location>
</feature>
<reference evidence="10 11" key="1">
    <citation type="submission" date="2022-12" db="EMBL/GenBank/DDBJ databases">
        <title>Chromosome-level genome of Tegillarca granosa.</title>
        <authorList>
            <person name="Kim J."/>
        </authorList>
    </citation>
    <scope>NUCLEOTIDE SEQUENCE [LARGE SCALE GENOMIC DNA]</scope>
    <source>
        <strain evidence="10">Teg-2019</strain>
        <tissue evidence="10">Adductor muscle</tissue>
    </source>
</reference>
<evidence type="ECO:0000256" key="9">
    <source>
        <dbReference type="SAM" id="Phobius"/>
    </source>
</evidence>
<organism evidence="10 11">
    <name type="scientific">Tegillarca granosa</name>
    <name type="common">Malaysian cockle</name>
    <name type="synonym">Anadara granosa</name>
    <dbReference type="NCBI Taxonomy" id="220873"/>
    <lineage>
        <taxon>Eukaryota</taxon>
        <taxon>Metazoa</taxon>
        <taxon>Spiralia</taxon>
        <taxon>Lophotrochozoa</taxon>
        <taxon>Mollusca</taxon>
        <taxon>Bivalvia</taxon>
        <taxon>Autobranchia</taxon>
        <taxon>Pteriomorphia</taxon>
        <taxon>Arcoida</taxon>
        <taxon>Arcoidea</taxon>
        <taxon>Arcidae</taxon>
        <taxon>Tegillarca</taxon>
    </lineage>
</organism>
<keyword evidence="5 9" id="KW-1133">Transmembrane helix</keyword>
<evidence type="ECO:0000256" key="2">
    <source>
        <dbReference type="ARBA" id="ARBA00009643"/>
    </source>
</evidence>
<keyword evidence="8" id="KW-0325">Glycoprotein</keyword>
<dbReference type="Proteomes" id="UP001217089">
    <property type="component" value="Unassembled WGS sequence"/>
</dbReference>
<evidence type="ECO:0000313" key="10">
    <source>
        <dbReference type="EMBL" id="KAJ8307662.1"/>
    </source>
</evidence>
<feature type="transmembrane region" description="Helical" evidence="9">
    <location>
        <begin position="411"/>
        <end position="432"/>
    </location>
</feature>
<comment type="caution">
    <text evidence="10">The sequence shown here is derived from an EMBL/GenBank/DDBJ whole genome shotgun (WGS) entry which is preliminary data.</text>
</comment>
<feature type="transmembrane region" description="Helical" evidence="9">
    <location>
        <begin position="536"/>
        <end position="553"/>
    </location>
</feature>
<keyword evidence="3 9" id="KW-0812">Transmembrane</keyword>
<keyword evidence="6" id="KW-0333">Golgi apparatus</keyword>
<dbReference type="Pfam" id="PF12280">
    <property type="entry name" value="BSMAP"/>
    <property type="match status" value="1"/>
</dbReference>
<evidence type="ECO:0000313" key="11">
    <source>
        <dbReference type="Proteomes" id="UP001217089"/>
    </source>
</evidence>
<accession>A0ABQ9EVN4</accession>
<keyword evidence="11" id="KW-1185">Reference proteome</keyword>
<dbReference type="PANTHER" id="PTHR28652">
    <property type="entry name" value="TRANSMEMBRANE PROTEIN 59-LIKE PROTEIN"/>
    <property type="match status" value="1"/>
</dbReference>
<evidence type="ECO:0000256" key="7">
    <source>
        <dbReference type="ARBA" id="ARBA00023136"/>
    </source>
</evidence>
<keyword evidence="7 9" id="KW-0472">Membrane</keyword>
<gene>
    <name evidence="10" type="ORF">KUTeg_014789</name>
</gene>
<protein>
    <submittedName>
        <fullName evidence="10">Uncharacterized protein</fullName>
    </submittedName>
</protein>
<comment type="subcellular location">
    <subcellularLocation>
        <location evidence="1">Golgi apparatus membrane</location>
        <topology evidence="1">Single-pass type I membrane protein</topology>
    </subcellularLocation>
</comment>
<evidence type="ECO:0000256" key="8">
    <source>
        <dbReference type="ARBA" id="ARBA00023180"/>
    </source>
</evidence>
<evidence type="ECO:0000256" key="6">
    <source>
        <dbReference type="ARBA" id="ARBA00023034"/>
    </source>
</evidence>
<feature type="transmembrane region" description="Helical" evidence="9">
    <location>
        <begin position="222"/>
        <end position="246"/>
    </location>
</feature>
<keyword evidence="4" id="KW-0732">Signal</keyword>
<name>A0ABQ9EVN4_TEGGR</name>
<dbReference type="PANTHER" id="PTHR28652:SF2">
    <property type="entry name" value="TRANSMEMBRANE PROTEIN 59-LIKE PROTEIN"/>
    <property type="match status" value="1"/>
</dbReference>
<evidence type="ECO:0000256" key="1">
    <source>
        <dbReference type="ARBA" id="ARBA00004614"/>
    </source>
</evidence>
<evidence type="ECO:0000256" key="4">
    <source>
        <dbReference type="ARBA" id="ARBA00022729"/>
    </source>
</evidence>
<evidence type="ECO:0000256" key="5">
    <source>
        <dbReference type="ARBA" id="ARBA00022989"/>
    </source>
</evidence>
<evidence type="ECO:0000256" key="3">
    <source>
        <dbReference type="ARBA" id="ARBA00022692"/>
    </source>
</evidence>
<dbReference type="EMBL" id="JARBDR010000763">
    <property type="protein sequence ID" value="KAJ8307662.1"/>
    <property type="molecule type" value="Genomic_DNA"/>
</dbReference>
<comment type="similarity">
    <text evidence="2">Belongs to the TMEM59 family.</text>
</comment>
<proteinExistence type="inferred from homology"/>
<feature type="transmembrane region" description="Helical" evidence="9">
    <location>
        <begin position="486"/>
        <end position="508"/>
    </location>
</feature>